<dbReference type="InterPro" id="IPR037653">
    <property type="entry name" value="Cbp6"/>
</dbReference>
<proteinExistence type="predicted"/>
<evidence type="ECO:0000313" key="2">
    <source>
        <dbReference type="Proteomes" id="UP000019375"/>
    </source>
</evidence>
<protein>
    <submittedName>
        <fullName evidence="1">ZYBA0S04-09626g1_1</fullName>
    </submittedName>
</protein>
<dbReference type="Proteomes" id="UP000019375">
    <property type="component" value="Unassembled WGS sequence"/>
</dbReference>
<evidence type="ECO:0000313" key="1">
    <source>
        <dbReference type="EMBL" id="CDF89660.1"/>
    </source>
</evidence>
<dbReference type="GO" id="GO:0043022">
    <property type="term" value="F:ribosome binding"/>
    <property type="evidence" value="ECO:0007669"/>
    <property type="project" value="InterPro"/>
</dbReference>
<dbReference type="PANTHER" id="PTHR28250:SF1">
    <property type="entry name" value="CYTOCHROME B PRE-MRNA-PROCESSING PROTEIN 6"/>
    <property type="match status" value="1"/>
</dbReference>
<name>A0A8J2X830_ZYGB2</name>
<dbReference type="AlphaFoldDB" id="A0A8J2X830"/>
<accession>A0A8J2X830</accession>
<dbReference type="OrthoDB" id="2107880at2759"/>
<reference evidence="2" key="1">
    <citation type="journal article" date="2013" name="Genome Announc.">
        <title>Genome sequence of the food spoilage yeast Zygosaccharomyces bailii CLIB 213(T).</title>
        <authorList>
            <person name="Galeote V."/>
            <person name="Bigey F."/>
            <person name="Devillers H."/>
            <person name="Neuveglise C."/>
            <person name="Dequin S."/>
        </authorList>
    </citation>
    <scope>NUCLEOTIDE SEQUENCE [LARGE SCALE GENOMIC DNA]</scope>
    <source>
        <strain evidence="2">CLIB 213 / ATCC 58445 / CBS 680 / CCRC 21525 / NBRC 1098 / NCYC 1416 / NRRL Y-2227</strain>
    </source>
</reference>
<dbReference type="GO" id="GO:0034551">
    <property type="term" value="P:mitochondrial respiratory chain complex III assembly"/>
    <property type="evidence" value="ECO:0007669"/>
    <property type="project" value="TreeGrafter"/>
</dbReference>
<dbReference type="GO" id="GO:0061671">
    <property type="term" value="C:Cbp3p-Cbp6 complex"/>
    <property type="evidence" value="ECO:0007669"/>
    <property type="project" value="InterPro"/>
</dbReference>
<sequence>MTSQAIKDSAKQLLKIISKLPDERIKHLVSFKDSQTERFRRVAGLQPADKAERKASLEDIKDIINRTSGPLGLQKDLLKKVQATLPQDNLTEQSIQEQIRALTNIANNKYKKYYDVGDKLYKPAGNPTYYQRIVDEIEGKQKETFFSAMRTVLFGK</sequence>
<organism evidence="1 2">
    <name type="scientific">Zygosaccharomyces bailii (strain CLIB 213 / ATCC 58445 / CBS 680 / BCRC 21525 / NBRC 1098 / NCYC 1416 / NRRL Y-2227)</name>
    <dbReference type="NCBI Taxonomy" id="1333698"/>
    <lineage>
        <taxon>Eukaryota</taxon>
        <taxon>Fungi</taxon>
        <taxon>Dikarya</taxon>
        <taxon>Ascomycota</taxon>
        <taxon>Saccharomycotina</taxon>
        <taxon>Saccharomycetes</taxon>
        <taxon>Saccharomycetales</taxon>
        <taxon>Saccharomycetaceae</taxon>
        <taxon>Zygosaccharomyces</taxon>
    </lineage>
</organism>
<keyword evidence="2" id="KW-1185">Reference proteome</keyword>
<dbReference type="PANTHER" id="PTHR28250">
    <property type="entry name" value="CYTOCHROME B PRE-MRNA-PROCESSING PROTEIN 6"/>
    <property type="match status" value="1"/>
</dbReference>
<gene>
    <name evidence="1" type="ORF">BN860_09626g</name>
</gene>
<dbReference type="Pfam" id="PF20180">
    <property type="entry name" value="UQCC2_CBP6"/>
    <property type="match status" value="1"/>
</dbReference>
<dbReference type="EMBL" id="HG316457">
    <property type="protein sequence ID" value="CDF89660.1"/>
    <property type="molecule type" value="Genomic_DNA"/>
</dbReference>